<dbReference type="OrthoDB" id="7363897at2"/>
<keyword evidence="2" id="KW-1185">Reference proteome</keyword>
<evidence type="ECO:0000313" key="2">
    <source>
        <dbReference type="Proteomes" id="UP000244081"/>
    </source>
</evidence>
<comment type="caution">
    <text evidence="1">The sequence shown here is derived from an EMBL/GenBank/DDBJ whole genome shotgun (WGS) entry which is preliminary data.</text>
</comment>
<reference evidence="1 2" key="1">
    <citation type="submission" date="2018-04" db="EMBL/GenBank/DDBJ databases">
        <title>Genomic Encyclopedia of Archaeal and Bacterial Type Strains, Phase II (KMG-II): from individual species to whole genera.</title>
        <authorList>
            <person name="Goeker M."/>
        </authorList>
    </citation>
    <scope>NUCLEOTIDE SEQUENCE [LARGE SCALE GENOMIC DNA]</scope>
    <source>
        <strain evidence="1 2">DSM 23382</strain>
    </source>
</reference>
<proteinExistence type="predicted"/>
<dbReference type="AlphaFoldDB" id="A0A2T5VAS5"/>
<accession>A0A2T5VAS5</accession>
<gene>
    <name evidence="1" type="ORF">C8N35_10332</name>
</gene>
<organism evidence="1 2">
    <name type="scientific">Breoghania corrubedonensis</name>
    <dbReference type="NCBI Taxonomy" id="665038"/>
    <lineage>
        <taxon>Bacteria</taxon>
        <taxon>Pseudomonadati</taxon>
        <taxon>Pseudomonadota</taxon>
        <taxon>Alphaproteobacteria</taxon>
        <taxon>Hyphomicrobiales</taxon>
        <taxon>Stappiaceae</taxon>
        <taxon>Breoghania</taxon>
    </lineage>
</organism>
<name>A0A2T5VAS5_9HYPH</name>
<evidence type="ECO:0000313" key="1">
    <source>
        <dbReference type="EMBL" id="PTW60853.1"/>
    </source>
</evidence>
<protein>
    <submittedName>
        <fullName evidence="1">Uncharacterized protein</fullName>
    </submittedName>
</protein>
<dbReference type="Proteomes" id="UP000244081">
    <property type="component" value="Unassembled WGS sequence"/>
</dbReference>
<dbReference type="EMBL" id="QAYG01000003">
    <property type="protein sequence ID" value="PTW60853.1"/>
    <property type="molecule type" value="Genomic_DNA"/>
</dbReference>
<dbReference type="RefSeq" id="WP_107989691.1">
    <property type="nucleotide sequence ID" value="NZ_QAYG01000003.1"/>
</dbReference>
<sequence>MLILALSVCLAQEPATCKVVQLPFFAEHVPASECTRYGEPEARRWLEKHPGWTLRRSACVASSSPEGAA</sequence>